<dbReference type="Gene3D" id="3.90.550.10">
    <property type="entry name" value="Spore Coat Polysaccharide Biosynthesis Protein SpsA, Chain A"/>
    <property type="match status" value="1"/>
</dbReference>
<evidence type="ECO:0000256" key="1">
    <source>
        <dbReference type="ARBA" id="ARBA00004394"/>
    </source>
</evidence>
<gene>
    <name evidence="8" type="ORF">HanXRQr2_Chr09g0388161</name>
</gene>
<dbReference type="Gramene" id="mRNA:HanXRQr2_Chr09g0388161">
    <property type="protein sequence ID" value="mRNA:HanXRQr2_Chr09g0388161"/>
    <property type="gene ID" value="HanXRQr2_Chr09g0388161"/>
</dbReference>
<dbReference type="GO" id="GO:0000139">
    <property type="term" value="C:Golgi membrane"/>
    <property type="evidence" value="ECO:0007669"/>
    <property type="project" value="UniProtKB-SubCell"/>
</dbReference>
<name>A0A9K3I6M6_HELAN</name>
<keyword evidence="9" id="KW-1185">Reference proteome</keyword>
<dbReference type="InterPro" id="IPR029044">
    <property type="entry name" value="Nucleotide-diphossugar_trans"/>
</dbReference>
<keyword evidence="2 8" id="KW-0328">Glycosyltransferase</keyword>
<dbReference type="PANTHER" id="PTHR32044">
    <property type="entry name" value="GLUCOMANNAN 4-BETA-MANNOSYLTRANSFERASE 9"/>
    <property type="match status" value="1"/>
</dbReference>
<evidence type="ECO:0000256" key="6">
    <source>
        <dbReference type="ARBA" id="ARBA00023034"/>
    </source>
</evidence>
<evidence type="ECO:0000313" key="9">
    <source>
        <dbReference type="Proteomes" id="UP000215914"/>
    </source>
</evidence>
<keyword evidence="3 8" id="KW-0808">Transferase</keyword>
<evidence type="ECO:0000256" key="5">
    <source>
        <dbReference type="ARBA" id="ARBA00022989"/>
    </source>
</evidence>
<organism evidence="8 9">
    <name type="scientific">Helianthus annuus</name>
    <name type="common">Common sunflower</name>
    <dbReference type="NCBI Taxonomy" id="4232"/>
    <lineage>
        <taxon>Eukaryota</taxon>
        <taxon>Viridiplantae</taxon>
        <taxon>Streptophyta</taxon>
        <taxon>Embryophyta</taxon>
        <taxon>Tracheophyta</taxon>
        <taxon>Spermatophyta</taxon>
        <taxon>Magnoliopsida</taxon>
        <taxon>eudicotyledons</taxon>
        <taxon>Gunneridae</taxon>
        <taxon>Pentapetalae</taxon>
        <taxon>asterids</taxon>
        <taxon>campanulids</taxon>
        <taxon>Asterales</taxon>
        <taxon>Asteraceae</taxon>
        <taxon>Asteroideae</taxon>
        <taxon>Heliantheae alliance</taxon>
        <taxon>Heliantheae</taxon>
        <taxon>Helianthus</taxon>
    </lineage>
</organism>
<evidence type="ECO:0000313" key="8">
    <source>
        <dbReference type="EMBL" id="KAF5790870.1"/>
    </source>
</evidence>
<dbReference type="EC" id="2.4.1.32" evidence="8"/>
<comment type="subcellular location">
    <subcellularLocation>
        <location evidence="1">Golgi apparatus membrane</location>
    </subcellularLocation>
</comment>
<dbReference type="GO" id="GO:0047259">
    <property type="term" value="F:glucomannan 4-beta-mannosyltransferase activity"/>
    <property type="evidence" value="ECO:0007669"/>
    <property type="project" value="UniProtKB-EC"/>
</dbReference>
<reference evidence="8" key="2">
    <citation type="submission" date="2020-06" db="EMBL/GenBank/DDBJ databases">
        <title>Helianthus annuus Genome sequencing and assembly Release 2.</title>
        <authorList>
            <person name="Gouzy J."/>
            <person name="Langlade N."/>
            <person name="Munos S."/>
        </authorList>
    </citation>
    <scope>NUCLEOTIDE SEQUENCE</scope>
    <source>
        <tissue evidence="8">Leaves</tissue>
    </source>
</reference>
<protein>
    <submittedName>
        <fullName evidence="8">Glucomannan 4-beta-mannosyltransferase</fullName>
        <ecNumber evidence="8">2.4.1.32</ecNumber>
    </submittedName>
</protein>
<keyword evidence="7" id="KW-0472">Membrane</keyword>
<evidence type="ECO:0000256" key="4">
    <source>
        <dbReference type="ARBA" id="ARBA00022692"/>
    </source>
</evidence>
<reference evidence="8" key="1">
    <citation type="journal article" date="2017" name="Nature">
        <title>The sunflower genome provides insights into oil metabolism, flowering and Asterid evolution.</title>
        <authorList>
            <person name="Badouin H."/>
            <person name="Gouzy J."/>
            <person name="Grassa C.J."/>
            <person name="Murat F."/>
            <person name="Staton S.E."/>
            <person name="Cottret L."/>
            <person name="Lelandais-Briere C."/>
            <person name="Owens G.L."/>
            <person name="Carrere S."/>
            <person name="Mayjonade B."/>
            <person name="Legrand L."/>
            <person name="Gill N."/>
            <person name="Kane N.C."/>
            <person name="Bowers J.E."/>
            <person name="Hubner S."/>
            <person name="Bellec A."/>
            <person name="Berard A."/>
            <person name="Berges H."/>
            <person name="Blanchet N."/>
            <person name="Boniface M.C."/>
            <person name="Brunel D."/>
            <person name="Catrice O."/>
            <person name="Chaidir N."/>
            <person name="Claudel C."/>
            <person name="Donnadieu C."/>
            <person name="Faraut T."/>
            <person name="Fievet G."/>
            <person name="Helmstetter N."/>
            <person name="King M."/>
            <person name="Knapp S.J."/>
            <person name="Lai Z."/>
            <person name="Le Paslier M.C."/>
            <person name="Lippi Y."/>
            <person name="Lorenzon L."/>
            <person name="Mandel J.R."/>
            <person name="Marage G."/>
            <person name="Marchand G."/>
            <person name="Marquand E."/>
            <person name="Bret-Mestries E."/>
            <person name="Morien E."/>
            <person name="Nambeesan S."/>
            <person name="Nguyen T."/>
            <person name="Pegot-Espagnet P."/>
            <person name="Pouilly N."/>
            <person name="Raftis F."/>
            <person name="Sallet E."/>
            <person name="Schiex T."/>
            <person name="Thomas J."/>
            <person name="Vandecasteele C."/>
            <person name="Vares D."/>
            <person name="Vear F."/>
            <person name="Vautrin S."/>
            <person name="Crespi M."/>
            <person name="Mangin B."/>
            <person name="Burke J.M."/>
            <person name="Salse J."/>
            <person name="Munos S."/>
            <person name="Vincourt P."/>
            <person name="Rieseberg L.H."/>
            <person name="Langlade N.B."/>
        </authorList>
    </citation>
    <scope>NUCLEOTIDE SEQUENCE</scope>
    <source>
        <tissue evidence="8">Leaves</tissue>
    </source>
</reference>
<sequence length="71" mass="8345">MAYKAIEDAGGWKARTAMEDMDLAVWASLKGWKYVFVGDLERVSFWEKLHVLYAYFFVRKRIVHGITIFIV</sequence>
<dbReference type="Proteomes" id="UP000215914">
    <property type="component" value="Unassembled WGS sequence"/>
</dbReference>
<evidence type="ECO:0000256" key="7">
    <source>
        <dbReference type="ARBA" id="ARBA00023136"/>
    </source>
</evidence>
<dbReference type="PANTHER" id="PTHR32044:SF64">
    <property type="entry name" value="OS09G0572500 PROTEIN"/>
    <property type="match status" value="1"/>
</dbReference>
<keyword evidence="6" id="KW-0333">Golgi apparatus</keyword>
<dbReference type="AlphaFoldDB" id="A0A9K3I6M6"/>
<evidence type="ECO:0000256" key="2">
    <source>
        <dbReference type="ARBA" id="ARBA00022676"/>
    </source>
</evidence>
<proteinExistence type="predicted"/>
<dbReference type="EMBL" id="MNCJ02000324">
    <property type="protein sequence ID" value="KAF5790870.1"/>
    <property type="molecule type" value="Genomic_DNA"/>
</dbReference>
<keyword evidence="5" id="KW-1133">Transmembrane helix</keyword>
<comment type="caution">
    <text evidence="8">The sequence shown here is derived from an EMBL/GenBank/DDBJ whole genome shotgun (WGS) entry which is preliminary data.</text>
</comment>
<keyword evidence="4" id="KW-0812">Transmembrane</keyword>
<accession>A0A9K3I6M6</accession>
<evidence type="ECO:0000256" key="3">
    <source>
        <dbReference type="ARBA" id="ARBA00022679"/>
    </source>
</evidence>